<comment type="caution">
    <text evidence="11">Lacks conserved residue(s) required for the propagation of feature annotation.</text>
</comment>
<feature type="transmembrane region" description="Helical" evidence="11">
    <location>
        <begin position="70"/>
        <end position="90"/>
    </location>
</feature>
<dbReference type="EMBL" id="JAHUZD010000028">
    <property type="protein sequence ID" value="KAI3405673.2"/>
    <property type="molecule type" value="Genomic_DNA"/>
</dbReference>
<feature type="transmembrane region" description="Helical" evidence="11">
    <location>
        <begin position="45"/>
        <end position="64"/>
    </location>
</feature>
<sequence length="532" mass="61038">MVLINIVQAFLAFLVGYIYTIVAIKASPFDVFIHNGKQGIRLLKLVFLISICSSLASPIGYKSLTHLDYLAYLLAKSCKLIPVMFVHFIIYRTQFPFYKYVVAGSVTLGVTIFTFAHTKEKNKLNDGNTLLGLVYLIGSMLLDGLTNSTQDQIFKISLKKEKKFTSANLMCTLNLFVFLLTAGYTFMFQFDEIKSSWSFANKYPELFYDIIVFAGCGAIGQVFIFIILEKFDSIVLITATVTRKMLMMCFIVPKYIATSLEVFIQYLIQIFLYCLCIYTYYKVIYVGPGSPLDYPQLRGSNSVLATENPYKQTSVLDKQPPEFMTIHTLKVGGTQGFRYCNKCDCWKPDRTHHCSSSGKCILKMDHYCPWFFVSQAYQDQYISINLIVLCALSATFALSVTVFACFSLYLASRNLTTIEFQEQRWNYRGINRNNYEFDCNGKQKKLANIFDLGLGENLKSTLGTSWKTWLFPIDINKKVADKGFNNGINFRVNEEVYQKWCNNTALQNQLNAQLRDYSNRLRRERDPIIMEV</sequence>
<dbReference type="GeneID" id="73379308"/>
<reference evidence="13" key="1">
    <citation type="journal article" date="2022" name="DNA Res.">
        <title>Genome analysis of five recently described species of the CUG-Ser clade uncovers Candida theae as a new hybrid lineage with pathogenic potential in the Candida parapsilosis species complex.</title>
        <authorList>
            <person name="Mixao V."/>
            <person name="Del Olmo V."/>
            <person name="Hegedusova E."/>
            <person name="Saus E."/>
            <person name="Pryszcz L."/>
            <person name="Cillingova A."/>
            <person name="Nosek J."/>
            <person name="Gabaldon T."/>
        </authorList>
    </citation>
    <scope>NUCLEOTIDE SEQUENCE</scope>
    <source>
        <strain evidence="13">CBS 10844</strain>
    </source>
</reference>
<evidence type="ECO:0000313" key="14">
    <source>
        <dbReference type="Proteomes" id="UP001202479"/>
    </source>
</evidence>
<dbReference type="AlphaFoldDB" id="A0AAI9SYW3"/>
<keyword evidence="8" id="KW-0564">Palmitate</keyword>
<comment type="domain">
    <text evidence="11">The DHHC domain is required for palmitoyltransferase activity.</text>
</comment>
<dbReference type="InterPro" id="IPR013657">
    <property type="entry name" value="SCL35B1-4/HUT1"/>
</dbReference>
<comment type="catalytic activity">
    <reaction evidence="10 11">
        <text>L-cysteinyl-[protein] + hexadecanoyl-CoA = S-hexadecanoyl-L-cysteinyl-[protein] + CoA</text>
        <dbReference type="Rhea" id="RHEA:36683"/>
        <dbReference type="Rhea" id="RHEA-COMP:10131"/>
        <dbReference type="Rhea" id="RHEA-COMP:11032"/>
        <dbReference type="ChEBI" id="CHEBI:29950"/>
        <dbReference type="ChEBI" id="CHEBI:57287"/>
        <dbReference type="ChEBI" id="CHEBI:57379"/>
        <dbReference type="ChEBI" id="CHEBI:74151"/>
        <dbReference type="EC" id="2.3.1.225"/>
    </reaction>
</comment>
<proteinExistence type="inferred from homology"/>
<organism evidence="13 14">
    <name type="scientific">Candida oxycetoniae</name>
    <dbReference type="NCBI Taxonomy" id="497107"/>
    <lineage>
        <taxon>Eukaryota</taxon>
        <taxon>Fungi</taxon>
        <taxon>Dikarya</taxon>
        <taxon>Ascomycota</taxon>
        <taxon>Saccharomycotina</taxon>
        <taxon>Pichiomycetes</taxon>
        <taxon>Debaryomycetaceae</taxon>
        <taxon>Candida/Lodderomyces clade</taxon>
        <taxon>Candida</taxon>
    </lineage>
</organism>
<gene>
    <name evidence="13" type="ORF">KGF56_001691</name>
</gene>
<keyword evidence="5" id="KW-0256">Endoplasmic reticulum</keyword>
<evidence type="ECO:0000256" key="1">
    <source>
        <dbReference type="ARBA" id="ARBA00004477"/>
    </source>
</evidence>
<dbReference type="PANTHER" id="PTHR10778">
    <property type="entry name" value="SOLUTE CARRIER FAMILY 35 MEMBER B"/>
    <property type="match status" value="1"/>
</dbReference>
<evidence type="ECO:0000256" key="4">
    <source>
        <dbReference type="ARBA" id="ARBA00022692"/>
    </source>
</evidence>
<feature type="transmembrane region" description="Helical" evidence="11">
    <location>
        <begin position="167"/>
        <end position="186"/>
    </location>
</feature>
<comment type="subcellular location">
    <subcellularLocation>
        <location evidence="1">Endoplasmic reticulum membrane</location>
        <topology evidence="1">Multi-pass membrane protein</topology>
    </subcellularLocation>
</comment>
<evidence type="ECO:0000256" key="10">
    <source>
        <dbReference type="ARBA" id="ARBA00048048"/>
    </source>
</evidence>
<dbReference type="Pfam" id="PF08449">
    <property type="entry name" value="UAA"/>
    <property type="match status" value="1"/>
</dbReference>
<keyword evidence="14" id="KW-1185">Reference proteome</keyword>
<feature type="transmembrane region" description="Helical" evidence="11">
    <location>
        <begin position="97"/>
        <end position="117"/>
    </location>
</feature>
<evidence type="ECO:0000256" key="9">
    <source>
        <dbReference type="ARBA" id="ARBA00023288"/>
    </source>
</evidence>
<dbReference type="GO" id="GO:0005789">
    <property type="term" value="C:endoplasmic reticulum membrane"/>
    <property type="evidence" value="ECO:0007669"/>
    <property type="project" value="UniProtKB-SubCell"/>
</dbReference>
<feature type="transmembrane region" description="Helical" evidence="11">
    <location>
        <begin position="6"/>
        <end position="24"/>
    </location>
</feature>
<accession>A0AAI9SYW3</accession>
<feature type="transmembrane region" description="Helical" evidence="11">
    <location>
        <begin position="386"/>
        <end position="411"/>
    </location>
</feature>
<keyword evidence="2" id="KW-0813">Transport</keyword>
<keyword evidence="9" id="KW-0449">Lipoprotein</keyword>
<dbReference type="GO" id="GO:0000139">
    <property type="term" value="C:Golgi membrane"/>
    <property type="evidence" value="ECO:0007669"/>
    <property type="project" value="TreeGrafter"/>
</dbReference>
<evidence type="ECO:0000256" key="2">
    <source>
        <dbReference type="ARBA" id="ARBA00022448"/>
    </source>
</evidence>
<dbReference type="RefSeq" id="XP_049181418.1">
    <property type="nucleotide sequence ID" value="XM_049322841.1"/>
</dbReference>
<evidence type="ECO:0000256" key="3">
    <source>
        <dbReference type="ARBA" id="ARBA00022597"/>
    </source>
</evidence>
<comment type="caution">
    <text evidence="13">The sequence shown here is derived from an EMBL/GenBank/DDBJ whole genome shotgun (WGS) entry which is preliminary data.</text>
</comment>
<keyword evidence="4 11" id="KW-0812">Transmembrane</keyword>
<dbReference type="GO" id="GO:0019706">
    <property type="term" value="F:protein-cysteine S-palmitoyltransferase activity"/>
    <property type="evidence" value="ECO:0007669"/>
    <property type="project" value="UniProtKB-EC"/>
</dbReference>
<comment type="similarity">
    <text evidence="11">Belongs to the DHHC palmitoyltransferase family.</text>
</comment>
<evidence type="ECO:0000256" key="7">
    <source>
        <dbReference type="ARBA" id="ARBA00023136"/>
    </source>
</evidence>
<dbReference type="EC" id="2.3.1.225" evidence="11"/>
<keyword evidence="11" id="KW-0808">Transferase</keyword>
<protein>
    <recommendedName>
        <fullName evidence="11">Palmitoyltransferase</fullName>
        <ecNumber evidence="11">2.3.1.225</ecNumber>
    </recommendedName>
</protein>
<feature type="transmembrane region" description="Helical" evidence="11">
    <location>
        <begin position="263"/>
        <end position="281"/>
    </location>
</feature>
<dbReference type="GO" id="GO:0005459">
    <property type="term" value="F:UDP-galactose transmembrane transporter activity"/>
    <property type="evidence" value="ECO:0007669"/>
    <property type="project" value="TreeGrafter"/>
</dbReference>
<evidence type="ECO:0000256" key="11">
    <source>
        <dbReference type="RuleBase" id="RU079119"/>
    </source>
</evidence>
<evidence type="ECO:0000256" key="8">
    <source>
        <dbReference type="ARBA" id="ARBA00023139"/>
    </source>
</evidence>
<feature type="domain" description="Palmitoyltransferase DHHC" evidence="12">
    <location>
        <begin position="337"/>
        <end position="371"/>
    </location>
</feature>
<dbReference type="PROSITE" id="PS50216">
    <property type="entry name" value="DHHC"/>
    <property type="match status" value="1"/>
</dbReference>
<dbReference type="Pfam" id="PF01529">
    <property type="entry name" value="DHHC"/>
    <property type="match status" value="1"/>
</dbReference>
<dbReference type="InterPro" id="IPR001594">
    <property type="entry name" value="Palmitoyltrfase_DHHC"/>
</dbReference>
<keyword evidence="6 11" id="KW-1133">Transmembrane helix</keyword>
<keyword evidence="3" id="KW-0762">Sugar transport</keyword>
<name>A0AAI9SYW3_9ASCO</name>
<dbReference type="Proteomes" id="UP001202479">
    <property type="component" value="Unassembled WGS sequence"/>
</dbReference>
<keyword evidence="7 11" id="KW-0472">Membrane</keyword>
<feature type="transmembrane region" description="Helical" evidence="11">
    <location>
        <begin position="206"/>
        <end position="228"/>
    </location>
</feature>
<evidence type="ECO:0000313" key="13">
    <source>
        <dbReference type="EMBL" id="KAI3405673.2"/>
    </source>
</evidence>
<evidence type="ECO:0000259" key="12">
    <source>
        <dbReference type="Pfam" id="PF01529"/>
    </source>
</evidence>
<feature type="transmembrane region" description="Helical" evidence="11">
    <location>
        <begin position="235"/>
        <end position="257"/>
    </location>
</feature>
<evidence type="ECO:0000256" key="6">
    <source>
        <dbReference type="ARBA" id="ARBA00022989"/>
    </source>
</evidence>
<evidence type="ECO:0000256" key="5">
    <source>
        <dbReference type="ARBA" id="ARBA00022824"/>
    </source>
</evidence>
<dbReference type="PANTHER" id="PTHR10778:SF10">
    <property type="entry name" value="SOLUTE CARRIER FAMILY 35 MEMBER B1"/>
    <property type="match status" value="1"/>
</dbReference>
<keyword evidence="11" id="KW-0012">Acyltransferase</keyword>
<dbReference type="GO" id="GO:0005460">
    <property type="term" value="F:UDP-glucose transmembrane transporter activity"/>
    <property type="evidence" value="ECO:0007669"/>
    <property type="project" value="TreeGrafter"/>
</dbReference>